<sequence>MEARIERLAVMDSRQFQVAVKRLADSLSYGTDRSPLLGSGLEYVQSRPYQYGDPIKAIDWRVTARTRKVHVKEYEAPKRLPVYLLVDTSASMTISSIARSKYETAVFLAGGLALACLDRISPVGLLGVGERGIHVRPSLSKDAVMQWLHRLRTFRFDEQTTLSGRIAQLSSTLPQRALIILLSDLHDPESLPGLKRLGQRHDVAVLQLRDPAEVGLRGVGFLRAREAETGRSFVVRGRDGWLEQAHVTDELKRAGIDHLRIETDVPFVSTVRHFFKNRNILGRGAR</sequence>
<organism evidence="2 3">
    <name type="scientific">Tautonia plasticadhaerens</name>
    <dbReference type="NCBI Taxonomy" id="2527974"/>
    <lineage>
        <taxon>Bacteria</taxon>
        <taxon>Pseudomonadati</taxon>
        <taxon>Planctomycetota</taxon>
        <taxon>Planctomycetia</taxon>
        <taxon>Isosphaerales</taxon>
        <taxon>Isosphaeraceae</taxon>
        <taxon>Tautonia</taxon>
    </lineage>
</organism>
<protein>
    <recommendedName>
        <fullName evidence="1">DUF58 domain-containing protein</fullName>
    </recommendedName>
</protein>
<dbReference type="PANTHER" id="PTHR33608">
    <property type="entry name" value="BLL2464 PROTEIN"/>
    <property type="match status" value="1"/>
</dbReference>
<dbReference type="AlphaFoldDB" id="A0A518H9N1"/>
<dbReference type="OrthoDB" id="9780819at2"/>
<gene>
    <name evidence="2" type="ORF">ElP_54470</name>
</gene>
<dbReference type="InterPro" id="IPR002881">
    <property type="entry name" value="DUF58"/>
</dbReference>
<proteinExistence type="predicted"/>
<dbReference type="InterPro" id="IPR036465">
    <property type="entry name" value="vWFA_dom_sf"/>
</dbReference>
<dbReference type="PANTHER" id="PTHR33608:SF6">
    <property type="entry name" value="BLL2464 PROTEIN"/>
    <property type="match status" value="1"/>
</dbReference>
<keyword evidence="3" id="KW-1185">Reference proteome</keyword>
<accession>A0A518H9N1</accession>
<name>A0A518H9N1_9BACT</name>
<dbReference type="SUPFAM" id="SSF53300">
    <property type="entry name" value="vWA-like"/>
    <property type="match status" value="1"/>
</dbReference>
<dbReference type="Pfam" id="PF01882">
    <property type="entry name" value="DUF58"/>
    <property type="match status" value="1"/>
</dbReference>
<dbReference type="RefSeq" id="WP_145275415.1">
    <property type="nucleotide sequence ID" value="NZ_CP036426.1"/>
</dbReference>
<evidence type="ECO:0000259" key="1">
    <source>
        <dbReference type="Pfam" id="PF01882"/>
    </source>
</evidence>
<dbReference type="EMBL" id="CP036426">
    <property type="protein sequence ID" value="QDV37507.1"/>
    <property type="molecule type" value="Genomic_DNA"/>
</dbReference>
<evidence type="ECO:0000313" key="3">
    <source>
        <dbReference type="Proteomes" id="UP000317835"/>
    </source>
</evidence>
<evidence type="ECO:0000313" key="2">
    <source>
        <dbReference type="EMBL" id="QDV37507.1"/>
    </source>
</evidence>
<dbReference type="KEGG" id="tpla:ElP_54470"/>
<reference evidence="2 3" key="1">
    <citation type="submission" date="2019-02" db="EMBL/GenBank/DDBJ databases">
        <title>Deep-cultivation of Planctomycetes and their phenomic and genomic characterization uncovers novel biology.</title>
        <authorList>
            <person name="Wiegand S."/>
            <person name="Jogler M."/>
            <person name="Boedeker C."/>
            <person name="Pinto D."/>
            <person name="Vollmers J."/>
            <person name="Rivas-Marin E."/>
            <person name="Kohn T."/>
            <person name="Peeters S.H."/>
            <person name="Heuer A."/>
            <person name="Rast P."/>
            <person name="Oberbeckmann S."/>
            <person name="Bunk B."/>
            <person name="Jeske O."/>
            <person name="Meyerdierks A."/>
            <person name="Storesund J.E."/>
            <person name="Kallscheuer N."/>
            <person name="Luecker S."/>
            <person name="Lage O.M."/>
            <person name="Pohl T."/>
            <person name="Merkel B.J."/>
            <person name="Hornburger P."/>
            <person name="Mueller R.-W."/>
            <person name="Bruemmer F."/>
            <person name="Labrenz M."/>
            <person name="Spormann A.M."/>
            <person name="Op den Camp H."/>
            <person name="Overmann J."/>
            <person name="Amann R."/>
            <person name="Jetten M.S.M."/>
            <person name="Mascher T."/>
            <person name="Medema M.H."/>
            <person name="Devos D.P."/>
            <person name="Kaster A.-K."/>
            <person name="Ovreas L."/>
            <person name="Rohde M."/>
            <person name="Galperin M.Y."/>
            <person name="Jogler C."/>
        </authorList>
    </citation>
    <scope>NUCLEOTIDE SEQUENCE [LARGE SCALE GENOMIC DNA]</scope>
    <source>
        <strain evidence="2 3">ElP</strain>
    </source>
</reference>
<dbReference type="Proteomes" id="UP000317835">
    <property type="component" value="Chromosome"/>
</dbReference>
<feature type="domain" description="DUF58" evidence="1">
    <location>
        <begin position="45"/>
        <end position="237"/>
    </location>
</feature>